<evidence type="ECO:0000313" key="2">
    <source>
        <dbReference type="EMBL" id="CAK7929854.1"/>
    </source>
</evidence>
<dbReference type="EMBL" id="CAKLBY020000153">
    <property type="protein sequence ID" value="CAK7929851.1"/>
    <property type="molecule type" value="Genomic_DNA"/>
</dbReference>
<dbReference type="EMBL" id="CAKLBY020000153">
    <property type="protein sequence ID" value="CAK7929854.1"/>
    <property type="molecule type" value="Genomic_DNA"/>
</dbReference>
<reference evidence="2" key="1">
    <citation type="submission" date="2024-01" db="EMBL/GenBank/DDBJ databases">
        <authorList>
            <person name="Webb A."/>
        </authorList>
    </citation>
    <scope>NUCLEOTIDE SEQUENCE</scope>
    <source>
        <strain evidence="2">Pm1</strain>
    </source>
</reference>
<dbReference type="Proteomes" id="UP001162060">
    <property type="component" value="Unassembled WGS sequence"/>
</dbReference>
<gene>
    <name evidence="1" type="ORF">PM001_LOCUS15001</name>
    <name evidence="2" type="ORF">PM001_LOCUS15004</name>
</gene>
<sequence>MNSIPLIEEVLDVVKVYVNAAIEAAVTEIVDDGRSAIQGDLLTAIKFDDSISPNLAYPSALARLAALITSDFSARS</sequence>
<accession>A0AAV1U585</accession>
<proteinExistence type="predicted"/>
<dbReference type="AlphaFoldDB" id="A0AAV1U585"/>
<evidence type="ECO:0000313" key="3">
    <source>
        <dbReference type="Proteomes" id="UP001162060"/>
    </source>
</evidence>
<organism evidence="2 3">
    <name type="scientific">Peronospora matthiolae</name>
    <dbReference type="NCBI Taxonomy" id="2874970"/>
    <lineage>
        <taxon>Eukaryota</taxon>
        <taxon>Sar</taxon>
        <taxon>Stramenopiles</taxon>
        <taxon>Oomycota</taxon>
        <taxon>Peronosporomycetes</taxon>
        <taxon>Peronosporales</taxon>
        <taxon>Peronosporaceae</taxon>
        <taxon>Peronospora</taxon>
    </lineage>
</organism>
<protein>
    <submittedName>
        <fullName evidence="2">Uncharacterized protein</fullName>
    </submittedName>
</protein>
<comment type="caution">
    <text evidence="2">The sequence shown here is derived from an EMBL/GenBank/DDBJ whole genome shotgun (WGS) entry which is preliminary data.</text>
</comment>
<evidence type="ECO:0000313" key="1">
    <source>
        <dbReference type="EMBL" id="CAK7929851.1"/>
    </source>
</evidence>
<name>A0AAV1U585_9STRA</name>